<gene>
    <name evidence="1" type="ORF">DPMN_029500</name>
</gene>
<dbReference type="Proteomes" id="UP000828390">
    <property type="component" value="Unassembled WGS sequence"/>
</dbReference>
<dbReference type="EMBL" id="JAIWYP010000002">
    <property type="protein sequence ID" value="KAH3866436.1"/>
    <property type="molecule type" value="Genomic_DNA"/>
</dbReference>
<reference evidence="1" key="2">
    <citation type="submission" date="2020-11" db="EMBL/GenBank/DDBJ databases">
        <authorList>
            <person name="McCartney M.A."/>
            <person name="Auch B."/>
            <person name="Kono T."/>
            <person name="Mallez S."/>
            <person name="Becker A."/>
            <person name="Gohl D.M."/>
            <person name="Silverstein K.A.T."/>
            <person name="Koren S."/>
            <person name="Bechman K.B."/>
            <person name="Herman A."/>
            <person name="Abrahante J.E."/>
            <person name="Garbe J."/>
        </authorList>
    </citation>
    <scope>NUCLEOTIDE SEQUENCE</scope>
    <source>
        <strain evidence="1">Duluth1</strain>
        <tissue evidence="1">Whole animal</tissue>
    </source>
</reference>
<comment type="caution">
    <text evidence="1">The sequence shown here is derived from an EMBL/GenBank/DDBJ whole genome shotgun (WGS) entry which is preliminary data.</text>
</comment>
<reference evidence="1" key="1">
    <citation type="journal article" date="2019" name="bioRxiv">
        <title>The Genome of the Zebra Mussel, Dreissena polymorpha: A Resource for Invasive Species Research.</title>
        <authorList>
            <person name="McCartney M.A."/>
            <person name="Auch B."/>
            <person name="Kono T."/>
            <person name="Mallez S."/>
            <person name="Zhang Y."/>
            <person name="Obille A."/>
            <person name="Becker A."/>
            <person name="Abrahante J.E."/>
            <person name="Garbe J."/>
            <person name="Badalamenti J.P."/>
            <person name="Herman A."/>
            <person name="Mangelson H."/>
            <person name="Liachko I."/>
            <person name="Sullivan S."/>
            <person name="Sone E.D."/>
            <person name="Koren S."/>
            <person name="Silverstein K.A.T."/>
            <person name="Beckman K.B."/>
            <person name="Gohl D.M."/>
        </authorList>
    </citation>
    <scope>NUCLEOTIDE SEQUENCE</scope>
    <source>
        <strain evidence="1">Duluth1</strain>
        <tissue evidence="1">Whole animal</tissue>
    </source>
</reference>
<accession>A0A9D4LYP3</accession>
<sequence>MVEHVPRVHNHRSTIANADPATANTTVVNIHATTHTHVNTGEPVNLHYNTRFTIVIAHLGIPDNIAKTMPARHSRVIMAERVM</sequence>
<evidence type="ECO:0000313" key="1">
    <source>
        <dbReference type="EMBL" id="KAH3866436.1"/>
    </source>
</evidence>
<dbReference type="AlphaFoldDB" id="A0A9D4LYP3"/>
<protein>
    <submittedName>
        <fullName evidence="1">Uncharacterized protein</fullName>
    </submittedName>
</protein>
<evidence type="ECO:0000313" key="2">
    <source>
        <dbReference type="Proteomes" id="UP000828390"/>
    </source>
</evidence>
<proteinExistence type="predicted"/>
<organism evidence="1 2">
    <name type="scientific">Dreissena polymorpha</name>
    <name type="common">Zebra mussel</name>
    <name type="synonym">Mytilus polymorpha</name>
    <dbReference type="NCBI Taxonomy" id="45954"/>
    <lineage>
        <taxon>Eukaryota</taxon>
        <taxon>Metazoa</taxon>
        <taxon>Spiralia</taxon>
        <taxon>Lophotrochozoa</taxon>
        <taxon>Mollusca</taxon>
        <taxon>Bivalvia</taxon>
        <taxon>Autobranchia</taxon>
        <taxon>Heteroconchia</taxon>
        <taxon>Euheterodonta</taxon>
        <taxon>Imparidentia</taxon>
        <taxon>Neoheterodontei</taxon>
        <taxon>Myida</taxon>
        <taxon>Dreissenoidea</taxon>
        <taxon>Dreissenidae</taxon>
        <taxon>Dreissena</taxon>
    </lineage>
</organism>
<name>A0A9D4LYP3_DREPO</name>
<keyword evidence="2" id="KW-1185">Reference proteome</keyword>